<dbReference type="PANTHER" id="PTHR10253">
    <property type="entry name" value="POLYCOMB PROTEIN"/>
    <property type="match status" value="1"/>
</dbReference>
<keyword evidence="3" id="KW-0677">Repeat</keyword>
<keyword evidence="2" id="KW-0853">WD repeat</keyword>
<evidence type="ECO:0000313" key="7">
    <source>
        <dbReference type="EMBL" id="PKY42639.1"/>
    </source>
</evidence>
<dbReference type="AlphaFoldDB" id="A0A2I1G7R9"/>
<keyword evidence="8" id="KW-1185">Reference proteome</keyword>
<dbReference type="EMBL" id="LLXI01000208">
    <property type="protein sequence ID" value="PKY42639.1"/>
    <property type="molecule type" value="Genomic_DNA"/>
</dbReference>
<accession>A0A2I1G7R9</accession>
<protein>
    <submittedName>
        <fullName evidence="7">WD40 repeat-like protein</fullName>
    </submittedName>
</protein>
<evidence type="ECO:0000256" key="6">
    <source>
        <dbReference type="SAM" id="MobiDB-lite"/>
    </source>
</evidence>
<evidence type="ECO:0000256" key="2">
    <source>
        <dbReference type="ARBA" id="ARBA00022574"/>
    </source>
</evidence>
<evidence type="ECO:0000256" key="3">
    <source>
        <dbReference type="ARBA" id="ARBA00022737"/>
    </source>
</evidence>
<dbReference type="VEuPathDB" id="FungiDB:RhiirA1_533012"/>
<evidence type="ECO:0000256" key="4">
    <source>
        <dbReference type="ARBA" id="ARBA00023015"/>
    </source>
</evidence>
<comment type="similarity">
    <text evidence="1">Belongs to the WD repeat ESC family.</text>
</comment>
<dbReference type="Proteomes" id="UP000234323">
    <property type="component" value="Unassembled WGS sequence"/>
</dbReference>
<dbReference type="InterPro" id="IPR036322">
    <property type="entry name" value="WD40_repeat_dom_sf"/>
</dbReference>
<dbReference type="InterPro" id="IPR001680">
    <property type="entry name" value="WD40_rpt"/>
</dbReference>
<dbReference type="Gene3D" id="2.130.10.10">
    <property type="entry name" value="YVTN repeat-like/Quinoprotein amine dehydrogenase"/>
    <property type="match status" value="2"/>
</dbReference>
<evidence type="ECO:0000256" key="5">
    <source>
        <dbReference type="ARBA" id="ARBA00023163"/>
    </source>
</evidence>
<evidence type="ECO:0000256" key="1">
    <source>
        <dbReference type="ARBA" id="ARBA00008075"/>
    </source>
</evidence>
<proteinExistence type="inferred from homology"/>
<dbReference type="InterPro" id="IPR051243">
    <property type="entry name" value="PcG_WD-repeat"/>
</dbReference>
<dbReference type="VEuPathDB" id="FungiDB:RhiirFUN_005750"/>
<dbReference type="VEuPathDB" id="FungiDB:FUN_006041"/>
<organism evidence="7 8">
    <name type="scientific">Rhizophagus irregularis</name>
    <dbReference type="NCBI Taxonomy" id="588596"/>
    <lineage>
        <taxon>Eukaryota</taxon>
        <taxon>Fungi</taxon>
        <taxon>Fungi incertae sedis</taxon>
        <taxon>Mucoromycota</taxon>
        <taxon>Glomeromycotina</taxon>
        <taxon>Glomeromycetes</taxon>
        <taxon>Glomerales</taxon>
        <taxon>Glomeraceae</taxon>
        <taxon>Rhizophagus</taxon>
    </lineage>
</organism>
<evidence type="ECO:0000313" key="8">
    <source>
        <dbReference type="Proteomes" id="UP000234323"/>
    </source>
</evidence>
<dbReference type="InterPro" id="IPR015943">
    <property type="entry name" value="WD40/YVTN_repeat-like_dom_sf"/>
</dbReference>
<feature type="region of interest" description="Disordered" evidence="6">
    <location>
        <begin position="322"/>
        <end position="345"/>
    </location>
</feature>
<keyword evidence="5" id="KW-0804">Transcription</keyword>
<dbReference type="SMART" id="SM00320">
    <property type="entry name" value="WD40"/>
    <property type="match status" value="3"/>
</dbReference>
<sequence>MPTTYTLKHVVTLPTKQATRFYGVCFNNYDTDNTAFAVVGGRYIIVARLESEKPVALNIAQKYVDENEQEDFYCCTWSIDPISGAPLLVVAGFTAVIKIIDTSAGSVTKTLQGHGGEIHEMKSHPRDPSLLFSARCASIRRLLCIFRNGSHGKNLVVMYASNEERNKFFNFKTFVVVSCLLMLFVERNAIKAGVHDNFVDCIRWYGDLLLTRCANDARILLWKPDVKLEAFDNSNVTTVVVGGPAVLSKRQSNFEIICEFEFMNCDLWFLRFGMSYDCRMLATGNQAGKIYLWDVQEDCIDYYIEKKRLEYQEIKKDKTFEKKKKSNKKTNKKTNKNDETNNNNNASNVSYEPIILSSACDSTIRQVSFSNDKQWIVAVCDNGSFWCWKSGGNSVIHGNSVI</sequence>
<keyword evidence="4" id="KW-0805">Transcription regulation</keyword>
<name>A0A2I1G7R9_9GLOM</name>
<feature type="compositionally biased region" description="Basic residues" evidence="6">
    <location>
        <begin position="322"/>
        <end position="334"/>
    </location>
</feature>
<reference evidence="7 8" key="1">
    <citation type="submission" date="2015-10" db="EMBL/GenBank/DDBJ databases">
        <title>Genome analyses suggest a sexual origin of heterokaryosis in a supposedly ancient asexual fungus.</title>
        <authorList>
            <person name="Ropars J."/>
            <person name="Sedzielewska K."/>
            <person name="Noel J."/>
            <person name="Charron P."/>
            <person name="Farinelli L."/>
            <person name="Marton T."/>
            <person name="Kruger M."/>
            <person name="Pelin A."/>
            <person name="Brachmann A."/>
            <person name="Corradi N."/>
        </authorList>
    </citation>
    <scope>NUCLEOTIDE SEQUENCE [LARGE SCALE GENOMIC DNA]</scope>
    <source>
        <strain evidence="7 8">A4</strain>
    </source>
</reference>
<gene>
    <name evidence="7" type="ORF">RhiirA4_417636</name>
</gene>
<comment type="caution">
    <text evidence="7">The sequence shown here is derived from an EMBL/GenBank/DDBJ whole genome shotgun (WGS) entry which is preliminary data.</text>
</comment>
<dbReference type="SUPFAM" id="SSF50978">
    <property type="entry name" value="WD40 repeat-like"/>
    <property type="match status" value="1"/>
</dbReference>